<sequence length="114" mass="11874">MALQLMKLALRVTPDVTVEPVSTKYFYVAPTDLDVAASPFAIDAGAFFNDSGNAVTLLDIPANSYVNLSINGVPQMNGMFSYLAGAAGTGNVTINLQPSDTPILAGTPIVLEPV</sequence>
<accession>A0A9W3PJI0</accession>
<dbReference type="KEGG" id="bthu:YBT1518_32882"/>
<feature type="domain" description="DUF4183" evidence="1">
    <location>
        <begin position="45"/>
        <end position="112"/>
    </location>
</feature>
<name>A0A9W3PJI0_BACTU</name>
<dbReference type="RefSeq" id="WP_023523885.1">
    <property type="nucleotide sequence ID" value="NC_022877.1"/>
</dbReference>
<evidence type="ECO:0000313" key="2">
    <source>
        <dbReference type="EMBL" id="AHA75600.1"/>
    </source>
</evidence>
<dbReference type="Proteomes" id="UP000018566">
    <property type="component" value="Plasmid pBMB0232"/>
</dbReference>
<geneLocation type="plasmid" evidence="2 3">
    <name>pBMB0232</name>
</geneLocation>
<evidence type="ECO:0000259" key="1">
    <source>
        <dbReference type="Pfam" id="PF13799"/>
    </source>
</evidence>
<keyword evidence="2" id="KW-0614">Plasmid</keyword>
<proteinExistence type="predicted"/>
<organism evidence="2 3">
    <name type="scientific">Bacillus thuringiensis YBT-1518</name>
    <dbReference type="NCBI Taxonomy" id="529122"/>
    <lineage>
        <taxon>Bacteria</taxon>
        <taxon>Bacillati</taxon>
        <taxon>Bacillota</taxon>
        <taxon>Bacilli</taxon>
        <taxon>Bacillales</taxon>
        <taxon>Bacillaceae</taxon>
        <taxon>Bacillus</taxon>
        <taxon>Bacillus cereus group</taxon>
    </lineage>
</organism>
<dbReference type="AlphaFoldDB" id="A0A9W3PJI0"/>
<dbReference type="Pfam" id="PF13799">
    <property type="entry name" value="DUF4183"/>
    <property type="match status" value="1"/>
</dbReference>
<reference evidence="2 3" key="1">
    <citation type="submission" date="2013-05" db="EMBL/GenBank/DDBJ databases">
        <title>Complete genome sequence of Bacillus thuringiensis YBT-1518, a typical strain with high toxicity to nematode.</title>
        <authorList>
            <person name="Wang P."/>
            <person name="Zhang C."/>
            <person name="Guo M."/>
            <person name="Guo S."/>
            <person name="Zhu Y."/>
            <person name="Zheng J."/>
            <person name="Zhu L."/>
            <person name="Ruan L."/>
            <person name="Peng D."/>
            <person name="Sun M."/>
        </authorList>
    </citation>
    <scope>NUCLEOTIDE SEQUENCE [LARGE SCALE GENOMIC DNA]</scope>
    <source>
        <strain evidence="2 3">YBT-1518</strain>
        <plasmid evidence="2 3">pBMB0232</plasmid>
    </source>
</reference>
<protein>
    <recommendedName>
        <fullName evidence="1">DUF4183 domain-containing protein</fullName>
    </recommendedName>
</protein>
<gene>
    <name evidence="2" type="ORF">YBT1518_32882</name>
</gene>
<evidence type="ECO:0000313" key="3">
    <source>
        <dbReference type="Proteomes" id="UP000018566"/>
    </source>
</evidence>
<dbReference type="EMBL" id="CP005939">
    <property type="protein sequence ID" value="AHA75600.1"/>
    <property type="molecule type" value="Genomic_DNA"/>
</dbReference>
<dbReference type="InterPro" id="IPR025237">
    <property type="entry name" value="DUF4183"/>
</dbReference>